<sequence>MPTQGFISQVFDLTLSQVSDINQWRPINPAFSSADSKESALDSVACSHSRAHGVFTESINSLDCQFLGYPCPGGYVRCYNL</sequence>
<evidence type="ECO:0000313" key="2">
    <source>
        <dbReference type="Proteomes" id="UP000828390"/>
    </source>
</evidence>
<keyword evidence="2" id="KW-1185">Reference proteome</keyword>
<dbReference type="Gene3D" id="3.40.50.1820">
    <property type="entry name" value="alpha/beta hydrolase"/>
    <property type="match status" value="1"/>
</dbReference>
<evidence type="ECO:0000313" key="1">
    <source>
        <dbReference type="EMBL" id="KAH3867291.1"/>
    </source>
</evidence>
<dbReference type="Proteomes" id="UP000828390">
    <property type="component" value="Unassembled WGS sequence"/>
</dbReference>
<dbReference type="EMBL" id="JAIWYP010000002">
    <property type="protein sequence ID" value="KAH3867291.1"/>
    <property type="molecule type" value="Genomic_DNA"/>
</dbReference>
<reference evidence="1" key="1">
    <citation type="journal article" date="2019" name="bioRxiv">
        <title>The Genome of the Zebra Mussel, Dreissena polymorpha: A Resource for Invasive Species Research.</title>
        <authorList>
            <person name="McCartney M.A."/>
            <person name="Auch B."/>
            <person name="Kono T."/>
            <person name="Mallez S."/>
            <person name="Zhang Y."/>
            <person name="Obille A."/>
            <person name="Becker A."/>
            <person name="Abrahante J.E."/>
            <person name="Garbe J."/>
            <person name="Badalamenti J.P."/>
            <person name="Herman A."/>
            <person name="Mangelson H."/>
            <person name="Liachko I."/>
            <person name="Sullivan S."/>
            <person name="Sone E.D."/>
            <person name="Koren S."/>
            <person name="Silverstein K.A.T."/>
            <person name="Beckman K.B."/>
            <person name="Gohl D.M."/>
        </authorList>
    </citation>
    <scope>NUCLEOTIDE SEQUENCE</scope>
    <source>
        <strain evidence="1">Duluth1</strain>
        <tissue evidence="1">Whole animal</tissue>
    </source>
</reference>
<dbReference type="InterPro" id="IPR029058">
    <property type="entry name" value="AB_hydrolase_fold"/>
</dbReference>
<dbReference type="SUPFAM" id="SSF53474">
    <property type="entry name" value="alpha/beta-Hydrolases"/>
    <property type="match status" value="1"/>
</dbReference>
<comment type="caution">
    <text evidence="1">The sequence shown here is derived from an EMBL/GenBank/DDBJ whole genome shotgun (WGS) entry which is preliminary data.</text>
</comment>
<name>A0A9D4M0C5_DREPO</name>
<reference evidence="1" key="2">
    <citation type="submission" date="2020-11" db="EMBL/GenBank/DDBJ databases">
        <authorList>
            <person name="McCartney M.A."/>
            <person name="Auch B."/>
            <person name="Kono T."/>
            <person name="Mallez S."/>
            <person name="Becker A."/>
            <person name="Gohl D.M."/>
            <person name="Silverstein K.A.T."/>
            <person name="Koren S."/>
            <person name="Bechman K.B."/>
            <person name="Herman A."/>
            <person name="Abrahante J.E."/>
            <person name="Garbe J."/>
        </authorList>
    </citation>
    <scope>NUCLEOTIDE SEQUENCE</scope>
    <source>
        <strain evidence="1">Duluth1</strain>
        <tissue evidence="1">Whole animal</tissue>
    </source>
</reference>
<accession>A0A9D4M0C5</accession>
<gene>
    <name evidence="1" type="ORF">DPMN_030417</name>
</gene>
<organism evidence="1 2">
    <name type="scientific">Dreissena polymorpha</name>
    <name type="common">Zebra mussel</name>
    <name type="synonym">Mytilus polymorpha</name>
    <dbReference type="NCBI Taxonomy" id="45954"/>
    <lineage>
        <taxon>Eukaryota</taxon>
        <taxon>Metazoa</taxon>
        <taxon>Spiralia</taxon>
        <taxon>Lophotrochozoa</taxon>
        <taxon>Mollusca</taxon>
        <taxon>Bivalvia</taxon>
        <taxon>Autobranchia</taxon>
        <taxon>Heteroconchia</taxon>
        <taxon>Euheterodonta</taxon>
        <taxon>Imparidentia</taxon>
        <taxon>Neoheterodontei</taxon>
        <taxon>Myida</taxon>
        <taxon>Dreissenoidea</taxon>
        <taxon>Dreissenidae</taxon>
        <taxon>Dreissena</taxon>
    </lineage>
</organism>
<dbReference type="AlphaFoldDB" id="A0A9D4M0C5"/>
<proteinExistence type="predicted"/>
<protein>
    <submittedName>
        <fullName evidence="1">Uncharacterized protein</fullName>
    </submittedName>
</protein>